<evidence type="ECO:0000256" key="2">
    <source>
        <dbReference type="ARBA" id="ARBA00022801"/>
    </source>
</evidence>
<dbReference type="Pfam" id="PF03061">
    <property type="entry name" value="4HBT"/>
    <property type="match status" value="1"/>
</dbReference>
<dbReference type="EMBL" id="CP039690">
    <property type="protein sequence ID" value="QCI63867.1"/>
    <property type="molecule type" value="Genomic_DNA"/>
</dbReference>
<evidence type="ECO:0000313" key="5">
    <source>
        <dbReference type="Proteomes" id="UP000298781"/>
    </source>
</evidence>
<protein>
    <submittedName>
        <fullName evidence="4">PaaI family thioesterase</fullName>
    </submittedName>
</protein>
<dbReference type="SUPFAM" id="SSF54637">
    <property type="entry name" value="Thioesterase/thiol ester dehydrase-isomerase"/>
    <property type="match status" value="1"/>
</dbReference>
<dbReference type="InterPro" id="IPR039298">
    <property type="entry name" value="ACOT13"/>
</dbReference>
<dbReference type="PANTHER" id="PTHR21660:SF1">
    <property type="entry name" value="ACYL-COENZYME A THIOESTERASE 13"/>
    <property type="match status" value="1"/>
</dbReference>
<dbReference type="InterPro" id="IPR003736">
    <property type="entry name" value="PAAI_dom"/>
</dbReference>
<name>A0A4D7B7J7_9HYPH</name>
<dbReference type="Proteomes" id="UP000298781">
    <property type="component" value="Chromosome"/>
</dbReference>
<sequence>MTDLPAIPHSPSAALLGWRLLACDRAKGWVRIGFDGKREFLNPAGTVQGGFLAAMLDDCMGPAAWIMTGGERYTATIDMTVSFLAPAKPGPIIGEGQVVQLGGSIAFLEARLFGPDDRVLARATSTARLVAGTAAVKPATGRA</sequence>
<dbReference type="PANTHER" id="PTHR21660">
    <property type="entry name" value="THIOESTERASE SUPERFAMILY MEMBER-RELATED"/>
    <property type="match status" value="1"/>
</dbReference>
<dbReference type="InterPro" id="IPR029069">
    <property type="entry name" value="HotDog_dom_sf"/>
</dbReference>
<dbReference type="CDD" id="cd03443">
    <property type="entry name" value="PaaI_thioesterase"/>
    <property type="match status" value="1"/>
</dbReference>
<dbReference type="OrthoDB" id="9813282at2"/>
<reference evidence="4 5" key="1">
    <citation type="submission" date="2019-04" db="EMBL/GenBank/DDBJ databases">
        <title>Phreatobacter aquaticus sp. nov.</title>
        <authorList>
            <person name="Choi A."/>
        </authorList>
    </citation>
    <scope>NUCLEOTIDE SEQUENCE [LARGE SCALE GENOMIC DNA]</scope>
    <source>
        <strain evidence="4 5">KCTC 52518</strain>
    </source>
</reference>
<gene>
    <name evidence="4" type="ORF">E8M01_06180</name>
</gene>
<keyword evidence="5" id="KW-1185">Reference proteome</keyword>
<feature type="domain" description="Thioesterase" evidence="3">
    <location>
        <begin position="45"/>
        <end position="120"/>
    </location>
</feature>
<dbReference type="RefSeq" id="WP_136959324.1">
    <property type="nucleotide sequence ID" value="NZ_CP039690.1"/>
</dbReference>
<keyword evidence="2" id="KW-0378">Hydrolase</keyword>
<accession>A0A4D7B7J7</accession>
<dbReference type="InterPro" id="IPR006683">
    <property type="entry name" value="Thioestr_dom"/>
</dbReference>
<dbReference type="GO" id="GO:0047617">
    <property type="term" value="F:fatty acyl-CoA hydrolase activity"/>
    <property type="evidence" value="ECO:0007669"/>
    <property type="project" value="InterPro"/>
</dbReference>
<dbReference type="NCBIfam" id="TIGR00369">
    <property type="entry name" value="unchar_dom_1"/>
    <property type="match status" value="1"/>
</dbReference>
<dbReference type="KEGG" id="pstg:E8M01_06180"/>
<comment type="similarity">
    <text evidence="1">Belongs to the thioesterase PaaI family.</text>
</comment>
<organism evidence="4 5">
    <name type="scientific">Phreatobacter stygius</name>
    <dbReference type="NCBI Taxonomy" id="1940610"/>
    <lineage>
        <taxon>Bacteria</taxon>
        <taxon>Pseudomonadati</taxon>
        <taxon>Pseudomonadota</taxon>
        <taxon>Alphaproteobacteria</taxon>
        <taxon>Hyphomicrobiales</taxon>
        <taxon>Phreatobacteraceae</taxon>
        <taxon>Phreatobacter</taxon>
    </lineage>
</organism>
<evidence type="ECO:0000259" key="3">
    <source>
        <dbReference type="Pfam" id="PF03061"/>
    </source>
</evidence>
<evidence type="ECO:0000256" key="1">
    <source>
        <dbReference type="ARBA" id="ARBA00008324"/>
    </source>
</evidence>
<dbReference type="Gene3D" id="3.10.129.10">
    <property type="entry name" value="Hotdog Thioesterase"/>
    <property type="match status" value="1"/>
</dbReference>
<proteinExistence type="inferred from homology"/>
<dbReference type="AlphaFoldDB" id="A0A4D7B7J7"/>
<evidence type="ECO:0000313" key="4">
    <source>
        <dbReference type="EMBL" id="QCI63867.1"/>
    </source>
</evidence>